<feature type="compositionally biased region" description="Low complexity" evidence="1">
    <location>
        <begin position="22"/>
        <end position="60"/>
    </location>
</feature>
<protein>
    <submittedName>
        <fullName evidence="3">Protein kinase, putative</fullName>
    </submittedName>
</protein>
<dbReference type="RefSeq" id="XP_028860848.1">
    <property type="nucleotide sequence ID" value="XM_029004127.1"/>
</dbReference>
<keyword evidence="4" id="KW-1185">Reference proteome</keyword>
<dbReference type="InterPro" id="IPR008271">
    <property type="entry name" value="Ser/Thr_kinase_AS"/>
</dbReference>
<dbReference type="GO" id="GO:0005737">
    <property type="term" value="C:cytoplasm"/>
    <property type="evidence" value="ECO:0007669"/>
    <property type="project" value="TreeGrafter"/>
</dbReference>
<dbReference type="EMBL" id="LT594628">
    <property type="protein sequence ID" value="SBT87916.1"/>
    <property type="molecule type" value="Genomic_DNA"/>
</dbReference>
<dbReference type="PANTHER" id="PTHR23257:SF963">
    <property type="entry name" value="AT08303P"/>
    <property type="match status" value="1"/>
</dbReference>
<dbReference type="SUPFAM" id="SSF56112">
    <property type="entry name" value="Protein kinase-like (PK-like)"/>
    <property type="match status" value="1"/>
</dbReference>
<dbReference type="KEGG" id="pmal:PMUG01_07037800"/>
<evidence type="ECO:0000313" key="3">
    <source>
        <dbReference type="EMBL" id="SBT87916.1"/>
    </source>
</evidence>
<gene>
    <name evidence="3" type="primary">PmUG01_07037800</name>
    <name evidence="3" type="ORF">PMUG01_07037800</name>
</gene>
<dbReference type="PROSITE" id="PS00108">
    <property type="entry name" value="PROTEIN_KINASE_ST"/>
    <property type="match status" value="1"/>
</dbReference>
<evidence type="ECO:0000313" key="4">
    <source>
        <dbReference type="Proteomes" id="UP000219813"/>
    </source>
</evidence>
<dbReference type="Proteomes" id="UP000219813">
    <property type="component" value="Chromosome 7"/>
</dbReference>
<dbReference type="SMART" id="SM00220">
    <property type="entry name" value="S_TKc"/>
    <property type="match status" value="1"/>
</dbReference>
<evidence type="ECO:0000259" key="2">
    <source>
        <dbReference type="PROSITE" id="PS50011"/>
    </source>
</evidence>
<proteinExistence type="predicted"/>
<dbReference type="GO" id="GO:0004672">
    <property type="term" value="F:protein kinase activity"/>
    <property type="evidence" value="ECO:0007669"/>
    <property type="project" value="InterPro"/>
</dbReference>
<name>A0A1D3JMY1_PLAMA</name>
<feature type="domain" description="Protein kinase" evidence="2">
    <location>
        <begin position="610"/>
        <end position="882"/>
    </location>
</feature>
<dbReference type="GeneID" id="39867941"/>
<dbReference type="InterPro" id="IPR050167">
    <property type="entry name" value="Ser_Thr_protein_kinase"/>
</dbReference>
<dbReference type="InterPro" id="IPR055164">
    <property type="entry name" value="EDR1/CTR1/ARMC3-like_pept-like"/>
</dbReference>
<dbReference type="OMA" id="FFLKIWE"/>
<dbReference type="Pfam" id="PF14381">
    <property type="entry name" value="EDR1_CTR1_ARMC3_pept"/>
    <property type="match status" value="1"/>
</dbReference>
<evidence type="ECO:0000256" key="1">
    <source>
        <dbReference type="SAM" id="MobiDB-lite"/>
    </source>
</evidence>
<dbReference type="OrthoDB" id="354826at2759"/>
<reference evidence="3 4" key="1">
    <citation type="submission" date="2016-06" db="EMBL/GenBank/DDBJ databases">
        <authorList>
            <consortium name="Pathogen Informatics"/>
        </authorList>
    </citation>
    <scope>NUCLEOTIDE SEQUENCE [LARGE SCALE GENOMIC DNA]</scope>
</reference>
<organism evidence="3 4">
    <name type="scientific">Plasmodium malariae</name>
    <dbReference type="NCBI Taxonomy" id="5858"/>
    <lineage>
        <taxon>Eukaryota</taxon>
        <taxon>Sar</taxon>
        <taxon>Alveolata</taxon>
        <taxon>Apicomplexa</taxon>
        <taxon>Aconoidasida</taxon>
        <taxon>Haemosporida</taxon>
        <taxon>Plasmodiidae</taxon>
        <taxon>Plasmodium</taxon>
        <taxon>Plasmodium (Plasmodium)</taxon>
    </lineage>
</organism>
<dbReference type="GO" id="GO:0007165">
    <property type="term" value="P:signal transduction"/>
    <property type="evidence" value="ECO:0007669"/>
    <property type="project" value="TreeGrafter"/>
</dbReference>
<dbReference type="Gene3D" id="1.10.510.10">
    <property type="entry name" value="Transferase(Phosphotransferase) domain 1"/>
    <property type="match status" value="1"/>
</dbReference>
<keyword evidence="3" id="KW-0808">Transferase</keyword>
<accession>A0A1D3JMY1</accession>
<dbReference type="InterPro" id="IPR000719">
    <property type="entry name" value="Prot_kinase_dom"/>
</dbReference>
<dbReference type="InterPro" id="IPR011009">
    <property type="entry name" value="Kinase-like_dom_sf"/>
</dbReference>
<keyword evidence="3" id="KW-0418">Kinase</keyword>
<sequence length="903" mass="105896">MKNNSNTNVDNVVRKITDASCSTDVNSNTKSSTNVSCTTTTGNKSTNTNNNNKSTNNSNNNKEKGNILENLKESQLETIRTEHENNKNNGNIQETHADPSIKLKSNPEKIEAGEDQVNKNVCLFISDDLKLRKHNQVVNDFLKTLSKNSFNLYFPKFSNSYNEVPKVLFLLSGDTGDILVALKYLIDNIDQINFIILNFLNKLKRRKIVKNNEVILYLIDFVLKKLYESNLNYRYKKTQILDFYDNLVHTKKTFFESGIMNDAIVVKDLRLIYFYKHDIKMKKEKTFIKERPPHNNTVYINKEYQHDGTKNSVKQNFVITNGNYGLNYKFVEKKKKKKNFCGEILTPNSYFGLYNYLKEKTIFDNKDSDIFSSKKKLFCNINKCIKKYIKDKKKCSKIESDICNCISNVIVNINSDAKLWEKINAAKNEVKNVKSILMKIKKIENLVDRLIEHDYENIIVHEENVQQEHQQEGESEKESIKTCYFENFHFNFVLLGSIKKGSDRHKSLLFKVLCDALVIPCRFVRYIKEKHVKYFNLVLIPSVPEKKIPESIIPIFWEGKPKAKTNLNAQTKVTISTFLNSIKIKFKYIDNFFLKVWENSNELINLDDYFIFNKKLGTGGFGEVWDVSLKNEEKYHDSFFFFSIKHTSNFALKIMDINDFNLNESVVMREKAHKNVLRMYCVFKGYQILINRQRKEEKKVSLCFLLELADTSLEKLFCSKNVAYNLNFVRLTLLEIANVMSFMHKPNIKQEFFIYRDLKPDNILIKGKDILITDFNLSKKVNQEFKYLMSQCCGTQGHLAPEQKSVGYSQTVDIWAFAIVISKFLKHKNFHYFSHNEYTINLKHFEIQDKFLINLLLACIDNIPFMRPSFDEISQMLLNEIIRNELERYGRLKTMKRYVKKKR</sequence>
<feature type="region of interest" description="Disordered" evidence="1">
    <location>
        <begin position="22"/>
        <end position="66"/>
    </location>
</feature>
<dbReference type="AlphaFoldDB" id="A0A1D3JMY1"/>
<dbReference type="Gene3D" id="3.30.200.20">
    <property type="entry name" value="Phosphorylase Kinase, domain 1"/>
    <property type="match status" value="1"/>
</dbReference>
<dbReference type="Pfam" id="PF00069">
    <property type="entry name" value="Pkinase"/>
    <property type="match status" value="1"/>
</dbReference>
<dbReference type="VEuPathDB" id="PlasmoDB:PmUG01_07037800"/>
<dbReference type="PANTHER" id="PTHR23257">
    <property type="entry name" value="SERINE-THREONINE PROTEIN KINASE"/>
    <property type="match status" value="1"/>
</dbReference>
<dbReference type="PROSITE" id="PS50011">
    <property type="entry name" value="PROTEIN_KINASE_DOM"/>
    <property type="match status" value="1"/>
</dbReference>
<dbReference type="GO" id="GO:0005524">
    <property type="term" value="F:ATP binding"/>
    <property type="evidence" value="ECO:0007669"/>
    <property type="project" value="InterPro"/>
</dbReference>